<evidence type="ECO:0000256" key="6">
    <source>
        <dbReference type="SAM" id="Phobius"/>
    </source>
</evidence>
<accession>A0A099T0F4</accession>
<dbReference type="InterPro" id="IPR003838">
    <property type="entry name" value="ABC3_permease_C"/>
</dbReference>
<proteinExistence type="predicted"/>
<dbReference type="Pfam" id="PF02687">
    <property type="entry name" value="FtsX"/>
    <property type="match status" value="1"/>
</dbReference>
<feature type="transmembrane region" description="Helical" evidence="6">
    <location>
        <begin position="351"/>
        <end position="372"/>
    </location>
</feature>
<feature type="transmembrane region" description="Helical" evidence="6">
    <location>
        <begin position="300"/>
        <end position="331"/>
    </location>
</feature>
<dbReference type="OrthoDB" id="11469at2157"/>
<keyword evidence="3 6" id="KW-0812">Transmembrane</keyword>
<feature type="domain" description="MacB-like periplasmic core" evidence="8">
    <location>
        <begin position="18"/>
        <end position="227"/>
    </location>
</feature>
<keyword evidence="5 6" id="KW-0472">Membrane</keyword>
<evidence type="ECO:0000256" key="3">
    <source>
        <dbReference type="ARBA" id="ARBA00022692"/>
    </source>
</evidence>
<evidence type="ECO:0000313" key="10">
    <source>
        <dbReference type="Proteomes" id="UP000029859"/>
    </source>
</evidence>
<evidence type="ECO:0000256" key="2">
    <source>
        <dbReference type="ARBA" id="ARBA00022475"/>
    </source>
</evidence>
<comment type="caution">
    <text evidence="9">The sequence shown here is derived from an EMBL/GenBank/DDBJ whole genome shotgun (WGS) entry which is preliminary data.</text>
</comment>
<dbReference type="Proteomes" id="UP000029859">
    <property type="component" value="Unassembled WGS sequence"/>
</dbReference>
<reference evidence="9 10" key="1">
    <citation type="submission" date="2014-09" db="EMBL/GenBank/DDBJ databases">
        <title>Draft genome sequence of an obligately methylotrophic methanogen, Methanococcoides methylutens, isolated from marine sediment.</title>
        <authorList>
            <person name="Guan Y."/>
            <person name="Ngugi D.K."/>
            <person name="Blom J."/>
            <person name="Ali S."/>
            <person name="Ferry J.G."/>
            <person name="Stingl U."/>
        </authorList>
    </citation>
    <scope>NUCLEOTIDE SEQUENCE [LARGE SCALE GENOMIC DNA]</scope>
    <source>
        <strain evidence="9 10">DSM 2657</strain>
    </source>
</reference>
<dbReference type="AlphaFoldDB" id="A0A099T0F4"/>
<dbReference type="RefSeq" id="WP_048194669.1">
    <property type="nucleotide sequence ID" value="NZ_CAAGSM010000005.1"/>
</dbReference>
<keyword evidence="10" id="KW-1185">Reference proteome</keyword>
<protein>
    <submittedName>
        <fullName evidence="9">ABC transporter permease</fullName>
    </submittedName>
</protein>
<sequence>MFELSIAMRHINSRRRHTLFSLLAVALAVATIVVLMSMVSGVQEELIEITIENAPHIVVSPQSDAEEDLHLYNYLMDVIIQKEGVVAVSPYLSGQAALKYRDNAEGVLLKGIEPHAEERVMRVGDDIVSGSFVDLSLTGHGIVLGDELADNLEVRVGDNVEAVYPGSPTRSFKVVGIVDTGTASDESLAYARLGTLQDLFRKNGVVTSIGVRVTDPYQAEGIAALIESETGTDAVSWTEANKDILELLNTQKVFVWVFYALIYVIAGFGIANTLITVVMDKKKEIGMLKAMGVSRKSITSIFLLESAFLGASGVVVGCIIGYIASVAIGAYELELPSEVYLGLTTMPMKIEAINFVYAAGFAFILNLIAGVYPARRASKLDPVEAIENE</sequence>
<evidence type="ECO:0000259" key="7">
    <source>
        <dbReference type="Pfam" id="PF02687"/>
    </source>
</evidence>
<keyword evidence="4 6" id="KW-1133">Transmembrane helix</keyword>
<dbReference type="PANTHER" id="PTHR30489">
    <property type="entry name" value="LIPOPROTEIN-RELEASING SYSTEM TRANSMEMBRANE PROTEIN LOLE"/>
    <property type="match status" value="1"/>
</dbReference>
<organism evidence="9 10">
    <name type="scientific">Methanococcoides methylutens</name>
    <dbReference type="NCBI Taxonomy" id="2226"/>
    <lineage>
        <taxon>Archaea</taxon>
        <taxon>Methanobacteriati</taxon>
        <taxon>Methanobacteriota</taxon>
        <taxon>Stenosarchaea group</taxon>
        <taxon>Methanomicrobia</taxon>
        <taxon>Methanosarcinales</taxon>
        <taxon>Methanosarcinaceae</taxon>
        <taxon>Methanococcoides</taxon>
    </lineage>
</organism>
<dbReference type="EMBL" id="JRHO01000014">
    <property type="protein sequence ID" value="KGK97681.1"/>
    <property type="molecule type" value="Genomic_DNA"/>
</dbReference>
<dbReference type="Pfam" id="PF12704">
    <property type="entry name" value="MacB_PCD"/>
    <property type="match status" value="1"/>
</dbReference>
<evidence type="ECO:0000256" key="4">
    <source>
        <dbReference type="ARBA" id="ARBA00022989"/>
    </source>
</evidence>
<evidence type="ECO:0000259" key="8">
    <source>
        <dbReference type="Pfam" id="PF12704"/>
    </source>
</evidence>
<gene>
    <name evidence="9" type="ORF">LI82_07810</name>
</gene>
<feature type="domain" description="ABC3 transporter permease C-terminal" evidence="7">
    <location>
        <begin position="257"/>
        <end position="382"/>
    </location>
</feature>
<dbReference type="PANTHER" id="PTHR30489:SF0">
    <property type="entry name" value="LIPOPROTEIN-RELEASING SYSTEM TRANSMEMBRANE PROTEIN LOLE"/>
    <property type="match status" value="1"/>
</dbReference>
<feature type="transmembrane region" description="Helical" evidence="6">
    <location>
        <begin position="253"/>
        <end position="279"/>
    </location>
</feature>
<evidence type="ECO:0000313" key="9">
    <source>
        <dbReference type="EMBL" id="KGK97681.1"/>
    </source>
</evidence>
<evidence type="ECO:0000256" key="5">
    <source>
        <dbReference type="ARBA" id="ARBA00023136"/>
    </source>
</evidence>
<dbReference type="InterPro" id="IPR051447">
    <property type="entry name" value="Lipoprotein-release_system"/>
</dbReference>
<comment type="subcellular location">
    <subcellularLocation>
        <location evidence="1">Cell membrane</location>
        <topology evidence="1">Multi-pass membrane protein</topology>
    </subcellularLocation>
</comment>
<dbReference type="InterPro" id="IPR025857">
    <property type="entry name" value="MacB_PCD"/>
</dbReference>
<dbReference type="GO" id="GO:0098797">
    <property type="term" value="C:plasma membrane protein complex"/>
    <property type="evidence" value="ECO:0007669"/>
    <property type="project" value="TreeGrafter"/>
</dbReference>
<dbReference type="GO" id="GO:0044874">
    <property type="term" value="P:lipoprotein localization to outer membrane"/>
    <property type="evidence" value="ECO:0007669"/>
    <property type="project" value="TreeGrafter"/>
</dbReference>
<evidence type="ECO:0000256" key="1">
    <source>
        <dbReference type="ARBA" id="ARBA00004651"/>
    </source>
</evidence>
<keyword evidence="2" id="KW-1003">Cell membrane</keyword>
<name>A0A099T0F4_METMT</name>